<keyword evidence="6 7" id="KW-0472">Membrane</keyword>
<comment type="function">
    <text evidence="7">Part of the tripartite ATP-independent periplasmic (TRAP) transport system.</text>
</comment>
<dbReference type="EMBL" id="SGWZ01000001">
    <property type="protein sequence ID" value="RZS73310.1"/>
    <property type="molecule type" value="Genomic_DNA"/>
</dbReference>
<comment type="subunit">
    <text evidence="7">The complex comprises the extracytoplasmic solute receptor protein and the two transmembrane proteins.</text>
</comment>
<dbReference type="Proteomes" id="UP000078084">
    <property type="component" value="Unassembled WGS sequence"/>
</dbReference>
<dbReference type="GO" id="GO:0005886">
    <property type="term" value="C:plasma membrane"/>
    <property type="evidence" value="ECO:0007669"/>
    <property type="project" value="UniProtKB-SubCell"/>
</dbReference>
<dbReference type="InterPro" id="IPR055348">
    <property type="entry name" value="DctQ"/>
</dbReference>
<accession>A0A171KWU9</accession>
<reference evidence="10 12" key="2">
    <citation type="submission" date="2019-02" db="EMBL/GenBank/DDBJ databases">
        <title>Genomic Encyclopedia of Type Strains, Phase IV (KMG-IV): sequencing the most valuable type-strain genomes for metagenomic binning, comparative biology and taxonomic classification.</title>
        <authorList>
            <person name="Goeker M."/>
        </authorList>
    </citation>
    <scope>NUCLEOTIDE SEQUENCE [LARGE SCALE GENOMIC DNA]</scope>
    <source>
        <strain evidence="10 12">DSM 16618</strain>
    </source>
</reference>
<protein>
    <recommendedName>
        <fullName evidence="7">TRAP transporter small permease protein</fullName>
    </recommendedName>
</protein>
<evidence type="ECO:0000256" key="5">
    <source>
        <dbReference type="ARBA" id="ARBA00022989"/>
    </source>
</evidence>
<evidence type="ECO:0000256" key="2">
    <source>
        <dbReference type="ARBA" id="ARBA00022448"/>
    </source>
</evidence>
<evidence type="ECO:0000256" key="4">
    <source>
        <dbReference type="ARBA" id="ARBA00022692"/>
    </source>
</evidence>
<comment type="caution">
    <text evidence="9">The sequence shown here is derived from an EMBL/GenBank/DDBJ whole genome shotgun (WGS) entry which is preliminary data.</text>
</comment>
<dbReference type="STRING" id="206506.AAV32_03720"/>
<keyword evidence="7" id="KW-0997">Cell inner membrane</keyword>
<evidence type="ECO:0000256" key="7">
    <source>
        <dbReference type="RuleBase" id="RU369079"/>
    </source>
</evidence>
<feature type="domain" description="Tripartite ATP-independent periplasmic transporters DctQ component" evidence="8">
    <location>
        <begin position="32"/>
        <end position="156"/>
    </location>
</feature>
<evidence type="ECO:0000313" key="9">
    <source>
        <dbReference type="EMBL" id="KKO73366.1"/>
    </source>
</evidence>
<dbReference type="PATRIC" id="fig|206506.3.peg.812"/>
<dbReference type="Proteomes" id="UP000292039">
    <property type="component" value="Unassembled WGS sequence"/>
</dbReference>
<dbReference type="RefSeq" id="WP_068367582.1">
    <property type="nucleotide sequence ID" value="NZ_OY997411.1"/>
</dbReference>
<evidence type="ECO:0000313" key="10">
    <source>
        <dbReference type="EMBL" id="RZS73310.1"/>
    </source>
</evidence>
<sequence>MIVIVLRNFLARLAEGMAWVSGLLFLLLAFYMTGDALSRTLGGPFTGVADQVASLTLALGASWALAMGVNNGTHVRSDILLPLLPAPLKRLFGIFALIGLTVLAWILTCNFYVMALESYEIGAMLPQSIVEMQLYIPQAISTFGFLVFALTSTLALLIAIAGRAGAEEGGA</sequence>
<feature type="transmembrane region" description="Helical" evidence="7">
    <location>
        <begin position="135"/>
        <end position="161"/>
    </location>
</feature>
<keyword evidence="3" id="KW-1003">Cell membrane</keyword>
<comment type="subcellular location">
    <subcellularLocation>
        <location evidence="7">Cell inner membrane</location>
        <topology evidence="7">Multi-pass membrane protein</topology>
    </subcellularLocation>
    <subcellularLocation>
        <location evidence="1">Cell membrane</location>
        <topology evidence="1">Multi-pass membrane protein</topology>
    </subcellularLocation>
</comment>
<evidence type="ECO:0000256" key="3">
    <source>
        <dbReference type="ARBA" id="ARBA00022475"/>
    </source>
</evidence>
<evidence type="ECO:0000256" key="1">
    <source>
        <dbReference type="ARBA" id="ARBA00004651"/>
    </source>
</evidence>
<gene>
    <name evidence="9" type="ORF">AAV32_03720</name>
    <name evidence="10" type="ORF">EV679_0501</name>
</gene>
<keyword evidence="4 7" id="KW-0812">Transmembrane</keyword>
<proteinExistence type="inferred from homology"/>
<reference evidence="9 11" key="1">
    <citation type="submission" date="2015-04" db="EMBL/GenBank/DDBJ databases">
        <title>Genome sequence of Kerstersia gyiorum CG1.</title>
        <authorList>
            <person name="Greninger A.L."/>
            <person name="Kozyreva V."/>
            <person name="Chaturvedi V."/>
        </authorList>
    </citation>
    <scope>NUCLEOTIDE SEQUENCE [LARGE SCALE GENOMIC DNA]</scope>
    <source>
        <strain evidence="9 11">CG1</strain>
    </source>
</reference>
<evidence type="ECO:0000313" key="11">
    <source>
        <dbReference type="Proteomes" id="UP000078084"/>
    </source>
</evidence>
<organism evidence="9 11">
    <name type="scientific">Kerstersia gyiorum</name>
    <dbReference type="NCBI Taxonomy" id="206506"/>
    <lineage>
        <taxon>Bacteria</taxon>
        <taxon>Pseudomonadati</taxon>
        <taxon>Pseudomonadota</taxon>
        <taxon>Betaproteobacteria</taxon>
        <taxon>Burkholderiales</taxon>
        <taxon>Alcaligenaceae</taxon>
        <taxon>Kerstersia</taxon>
    </lineage>
</organism>
<keyword evidence="11" id="KW-1185">Reference proteome</keyword>
<evidence type="ECO:0000313" key="12">
    <source>
        <dbReference type="Proteomes" id="UP000292039"/>
    </source>
</evidence>
<dbReference type="GO" id="GO:0022857">
    <property type="term" value="F:transmembrane transporter activity"/>
    <property type="evidence" value="ECO:0007669"/>
    <property type="project" value="UniProtKB-UniRule"/>
</dbReference>
<dbReference type="OrthoDB" id="9182655at2"/>
<keyword evidence="5 7" id="KW-1133">Transmembrane helix</keyword>
<name>A0A171KWU9_9BURK</name>
<evidence type="ECO:0000256" key="6">
    <source>
        <dbReference type="ARBA" id="ARBA00023136"/>
    </source>
</evidence>
<feature type="transmembrane region" description="Helical" evidence="7">
    <location>
        <begin position="91"/>
        <end position="115"/>
    </location>
</feature>
<keyword evidence="2 7" id="KW-0813">Transport</keyword>
<feature type="transmembrane region" description="Helical" evidence="7">
    <location>
        <begin position="52"/>
        <end position="70"/>
    </location>
</feature>
<dbReference type="AlphaFoldDB" id="A0A171KWU9"/>
<dbReference type="EMBL" id="LBNE01000001">
    <property type="protein sequence ID" value="KKO73366.1"/>
    <property type="molecule type" value="Genomic_DNA"/>
</dbReference>
<evidence type="ECO:0000259" key="8">
    <source>
        <dbReference type="Pfam" id="PF04290"/>
    </source>
</evidence>
<dbReference type="Pfam" id="PF04290">
    <property type="entry name" value="DctQ"/>
    <property type="match status" value="1"/>
</dbReference>
<feature type="transmembrane region" description="Helical" evidence="7">
    <location>
        <begin position="12"/>
        <end position="32"/>
    </location>
</feature>
<comment type="similarity">
    <text evidence="7">Belongs to the TRAP transporter small permease family.</text>
</comment>